<dbReference type="HOGENOM" id="CLU_2550398_0_0_2"/>
<dbReference type="OrthoDB" id="11953at2157"/>
<evidence type="ECO:0000313" key="3">
    <source>
        <dbReference type="Proteomes" id="UP000027093"/>
    </source>
</evidence>
<accession>A0A060HPH5</accession>
<keyword evidence="1" id="KW-0472">Membrane</keyword>
<protein>
    <submittedName>
        <fullName evidence="2">Uncharacterized protein</fullName>
    </submittedName>
</protein>
<sequence length="82" mass="8663">MMIAGALIGITFYVFNYPMLPMAFAEILHQPNASIADILPSMSATLWQVIGMTAVPSALAGVVGAIMGAKMIEKPQARVIIS</sequence>
<keyword evidence="3" id="KW-1185">Reference proteome</keyword>
<dbReference type="EMBL" id="CP007536">
    <property type="protein sequence ID" value="AIC17040.1"/>
    <property type="molecule type" value="Genomic_DNA"/>
</dbReference>
<organism evidence="2 3">
    <name type="scientific">Nitrososphaera viennensis EN76</name>
    <dbReference type="NCBI Taxonomy" id="926571"/>
    <lineage>
        <taxon>Archaea</taxon>
        <taxon>Nitrososphaerota</taxon>
        <taxon>Nitrososphaeria</taxon>
        <taxon>Nitrososphaerales</taxon>
        <taxon>Nitrososphaeraceae</taxon>
        <taxon>Nitrososphaera</taxon>
    </lineage>
</organism>
<name>A0A060HPH5_9ARCH</name>
<dbReference type="GeneID" id="74948002"/>
<reference evidence="2 3" key="1">
    <citation type="journal article" date="2014" name="Int. J. Syst. Evol. Microbiol.">
        <title>Nitrososphaera viennensis gen. nov., sp. nov., an aerobic and mesophilic, ammonia-oxidizing archaeon from soil and a member of the archaeal phylum Thaumarchaeota.</title>
        <authorList>
            <person name="Stieglmeier M."/>
            <person name="Klingl A."/>
            <person name="Alves R.J."/>
            <person name="Rittmann S.K."/>
            <person name="Melcher M."/>
            <person name="Leisch N."/>
            <person name="Schleper C."/>
        </authorList>
    </citation>
    <scope>NUCLEOTIDE SEQUENCE [LARGE SCALE GENOMIC DNA]</scope>
    <source>
        <strain evidence="2">EN76</strain>
    </source>
</reference>
<dbReference type="STRING" id="926571.NVIE_027640"/>
<dbReference type="KEGG" id="nvn:NVIE_027640"/>
<evidence type="ECO:0000256" key="1">
    <source>
        <dbReference type="SAM" id="Phobius"/>
    </source>
</evidence>
<evidence type="ECO:0000313" key="2">
    <source>
        <dbReference type="EMBL" id="AIC17040.1"/>
    </source>
</evidence>
<feature type="transmembrane region" description="Helical" evidence="1">
    <location>
        <begin position="49"/>
        <end position="69"/>
    </location>
</feature>
<proteinExistence type="predicted"/>
<dbReference type="RefSeq" id="WP_075055679.1">
    <property type="nucleotide sequence ID" value="NZ_CP007536.1"/>
</dbReference>
<gene>
    <name evidence="2" type="ORF">NVIE_027640</name>
</gene>
<keyword evidence="1" id="KW-0812">Transmembrane</keyword>
<dbReference type="AlphaFoldDB" id="A0A060HPH5"/>
<keyword evidence="1" id="KW-1133">Transmembrane helix</keyword>
<dbReference type="Proteomes" id="UP000027093">
    <property type="component" value="Chromosome"/>
</dbReference>